<reference evidence="5" key="2">
    <citation type="submission" date="2025-04" db="UniProtKB">
        <authorList>
            <consortium name="RefSeq"/>
        </authorList>
    </citation>
    <scope>IDENTIFICATION</scope>
    <source>
        <strain evidence="5">DH4</strain>
        <tissue evidence="5">Whole body</tissue>
    </source>
</reference>
<dbReference type="InterPro" id="IPR029162">
    <property type="entry name" value="InaF-motif"/>
</dbReference>
<dbReference type="PANTHER" id="PTHR34929:SF1">
    <property type="entry name" value="INAF MOTIF CONTAINING 2"/>
    <property type="match status" value="1"/>
</dbReference>
<dbReference type="RefSeq" id="XP_006567782.2">
    <property type="nucleotide sequence ID" value="XM_006567719.3"/>
</dbReference>
<sequence>MSKEGSSDGGQEAGGGNKSPGKNENADIFENRGSKKIIRLFTVMAYMFSVSFVAIALSAYYLILWKPPDPRLLRRPIQFLSEPEVQFLLSDRTIVEKESAKKESKHSLSGRTGANNLFHNYDHVKTPDEKLNESLILLRNTLIESLENRINDSSSPSSARDSLGENSNFFNYNSFEKGNISSNLRKSREKDARHSSKIMNRIFSNNGTSQTLESPTIPGDEAKRDRFTTVRNYSLYLESVSRDTEFPSDDPTRKTVEDQKQMYKEKNVPSNFKIRMETFDKKKEKDVKTTRYLRDNSFDEGTMMDKRNRDIREDDENLAYNVKPAINLNRVISTDSSNNFEFPNRLQHERSLMKLADFALKFKETQVEKMTKSMTIANEQISSSEIMSTPQQQKDLLTILTEIAETSSTTTPLIISEDLQTNLSTETKEISTKIHSNIN</sequence>
<dbReference type="Proteomes" id="UP000005203">
    <property type="component" value="Linkage group LG5"/>
</dbReference>
<keyword evidence="4" id="KW-1185">Reference proteome</keyword>
<proteinExistence type="predicted"/>
<dbReference type="GeneID" id="102654715"/>
<feature type="transmembrane region" description="Helical" evidence="2">
    <location>
        <begin position="40"/>
        <end position="65"/>
    </location>
</feature>
<accession>A0A7M7H0E5</accession>
<keyword evidence="2" id="KW-0812">Transmembrane</keyword>
<dbReference type="KEGG" id="ame:102654715"/>
<dbReference type="AlphaFoldDB" id="A0A7M7H0E5"/>
<keyword evidence="2" id="KW-0472">Membrane</keyword>
<accession>A0A8B6Z4G5</accession>
<protein>
    <submittedName>
        <fullName evidence="5">Uncharacterized protein LOC102654715</fullName>
    </submittedName>
</protein>
<evidence type="ECO:0000313" key="5">
    <source>
        <dbReference type="RefSeq" id="XP_006567782.2"/>
    </source>
</evidence>
<feature type="compositionally biased region" description="Gly residues" evidence="1">
    <location>
        <begin position="7"/>
        <end position="18"/>
    </location>
</feature>
<gene>
    <name evidence="5" type="primary">LOC102654715</name>
</gene>
<evidence type="ECO:0000313" key="3">
    <source>
        <dbReference type="EnsemblMetazoa" id="XP_006567782"/>
    </source>
</evidence>
<feature type="region of interest" description="Disordered" evidence="1">
    <location>
        <begin position="1"/>
        <end position="27"/>
    </location>
</feature>
<evidence type="ECO:0000256" key="1">
    <source>
        <dbReference type="SAM" id="MobiDB-lite"/>
    </source>
</evidence>
<evidence type="ECO:0000313" key="4">
    <source>
        <dbReference type="Proteomes" id="UP000005203"/>
    </source>
</evidence>
<reference evidence="3" key="1">
    <citation type="submission" date="2021-01" db="UniProtKB">
        <authorList>
            <consortium name="EnsemblMetazoa"/>
        </authorList>
    </citation>
    <scope>IDENTIFICATION</scope>
    <source>
        <strain evidence="3">DH4</strain>
    </source>
</reference>
<dbReference type="PANTHER" id="PTHR34929">
    <property type="entry name" value="ZGC:153157"/>
    <property type="match status" value="1"/>
</dbReference>
<dbReference type="OrthoDB" id="8113027at2759"/>
<evidence type="ECO:0000256" key="2">
    <source>
        <dbReference type="SAM" id="Phobius"/>
    </source>
</evidence>
<name>A0A7M7H0E5_APIME</name>
<keyword evidence="2" id="KW-1133">Transmembrane helix</keyword>
<organism evidence="3">
    <name type="scientific">Apis mellifera</name>
    <name type="common">Honeybee</name>
    <dbReference type="NCBI Taxonomy" id="7460"/>
    <lineage>
        <taxon>Eukaryota</taxon>
        <taxon>Metazoa</taxon>
        <taxon>Ecdysozoa</taxon>
        <taxon>Arthropoda</taxon>
        <taxon>Hexapoda</taxon>
        <taxon>Insecta</taxon>
        <taxon>Pterygota</taxon>
        <taxon>Neoptera</taxon>
        <taxon>Endopterygota</taxon>
        <taxon>Hymenoptera</taxon>
        <taxon>Apocrita</taxon>
        <taxon>Aculeata</taxon>
        <taxon>Apoidea</taxon>
        <taxon>Anthophila</taxon>
        <taxon>Apidae</taxon>
        <taxon>Apis</taxon>
    </lineage>
</organism>
<dbReference type="EnsemblMetazoa" id="XM_006567719">
    <property type="protein sequence ID" value="XP_006567782"/>
    <property type="gene ID" value="LOC102654715"/>
</dbReference>
<dbReference type="Pfam" id="PF15018">
    <property type="entry name" value="InaF-motif"/>
    <property type="match status" value="1"/>
</dbReference>